<dbReference type="SUPFAM" id="SSF49464">
    <property type="entry name" value="Carboxypeptidase regulatory domain-like"/>
    <property type="match status" value="1"/>
</dbReference>
<evidence type="ECO:0000256" key="7">
    <source>
        <dbReference type="ARBA" id="ARBA00022729"/>
    </source>
</evidence>
<evidence type="ECO:0000256" key="9">
    <source>
        <dbReference type="ARBA" id="ARBA00023065"/>
    </source>
</evidence>
<dbReference type="SUPFAM" id="SSF56935">
    <property type="entry name" value="Porins"/>
    <property type="match status" value="1"/>
</dbReference>
<keyword evidence="3 14" id="KW-0813">Transport</keyword>
<dbReference type="InterPro" id="IPR000531">
    <property type="entry name" value="Beta-barrel_TonB"/>
</dbReference>
<dbReference type="Pfam" id="PF13715">
    <property type="entry name" value="CarbopepD_reg_2"/>
    <property type="match status" value="1"/>
</dbReference>
<keyword evidence="10 15" id="KW-0798">TonB box</keyword>
<dbReference type="EMBL" id="FQUU01000009">
    <property type="protein sequence ID" value="SHF36067.1"/>
    <property type="molecule type" value="Genomic_DNA"/>
</dbReference>
<dbReference type="InterPro" id="IPR037066">
    <property type="entry name" value="Plug_dom_sf"/>
</dbReference>
<evidence type="ECO:0000256" key="3">
    <source>
        <dbReference type="ARBA" id="ARBA00022448"/>
    </source>
</evidence>
<keyword evidence="6 14" id="KW-0812">Transmembrane</keyword>
<sequence>MRHFFLVFLLFTGLVGFTKTDSLLVYNHLSSIPELPTGIISGLVTTADHQPAAFVTISVKGANKFTTTDEQGRFQLSVREGLHTLEISLIGQLTQEKVVEVKKDQTTFLQVSLVQNAKQLEFVTITAQRTLNEKLTTIGKLPVQARDLPQAILVLDKNILEKQQVLTMSDALQNMNGVYIMGTTGGFQEEIAARGYAFGSSNTFKNGARFNNGIKPELSAVEKMEVLKGGNAILYGNVGAGGILNIVTKKPKFEKGGEISFRAGSYAFYKPSIDIYGPVNNGGHVAYRVNASYENAGSFRKGVKSDRIYINPSISYKAGENTEVILEGDYLKDQRTPDYGTGAINYVVAAIPRDRFLNVPWAYNNSTQKTATGTVTHRISNVLGLRGVVSFQQYKNELFSANRPNASGAMVTADGTWTRGLQKTRTAENYYFSSLDLNAKLKTGNIQHTVLAGADADRYRTIATTFKTYANPTTSNKNIYDTINIFDPSGFNKRGDIPLLPEERITTSPILRYGLYAQDLVSLFDNLKVLAGVRYTYQLNQTATVDTLSKNTRGRIASFSNDAFSPKFGIVYQPSKATSLFASYTNSFAVNSGVDIYNNALSPSIIDQFEAGIKNDLFKGALSLNFTAYRIVNSNFAQTALFLADGTTANNNSNIKELSGETTSKGIELDIQTRPVNGFKILAGYSYNDMRYTGVNGNSVNGNKKGDRLRYNPAHTANASVYYTFSKESPLNGVYIGAGAFYIGDRLAGRNPTNSPGNTYKLMPLPDYITADIHAGYSHKNLSLRVKLSNLFDQLSYNAHDDNSVNPIAPRQFAATAAYKF</sequence>
<evidence type="ECO:0000256" key="13">
    <source>
        <dbReference type="ARBA" id="ARBA00023237"/>
    </source>
</evidence>
<dbReference type="Proteomes" id="UP000184048">
    <property type="component" value="Unassembled WGS sequence"/>
</dbReference>
<gene>
    <name evidence="18" type="ORF">SAMN02745131_02436</name>
</gene>
<evidence type="ECO:0000256" key="5">
    <source>
        <dbReference type="ARBA" id="ARBA00022496"/>
    </source>
</evidence>
<keyword evidence="7" id="KW-0732">Signal</keyword>
<evidence type="ECO:0000256" key="1">
    <source>
        <dbReference type="ARBA" id="ARBA00004571"/>
    </source>
</evidence>
<protein>
    <submittedName>
        <fullName evidence="18">Iron complex outermembrane recepter protein</fullName>
    </submittedName>
</protein>
<dbReference type="PANTHER" id="PTHR32552">
    <property type="entry name" value="FERRICHROME IRON RECEPTOR-RELATED"/>
    <property type="match status" value="1"/>
</dbReference>
<reference evidence="18 19" key="1">
    <citation type="submission" date="2016-11" db="EMBL/GenBank/DDBJ databases">
        <authorList>
            <person name="Jaros S."/>
            <person name="Januszkiewicz K."/>
            <person name="Wedrychowicz H."/>
        </authorList>
    </citation>
    <scope>NUCLEOTIDE SEQUENCE [LARGE SCALE GENOMIC DNA]</scope>
    <source>
        <strain evidence="18 19">DSM 18119</strain>
    </source>
</reference>
<keyword evidence="5" id="KW-0410">Iron transport</keyword>
<accession>A0A1M5B173</accession>
<dbReference type="RefSeq" id="WP_245793105.1">
    <property type="nucleotide sequence ID" value="NZ_FQUU01000009.1"/>
</dbReference>
<evidence type="ECO:0000256" key="12">
    <source>
        <dbReference type="ARBA" id="ARBA00023170"/>
    </source>
</evidence>
<evidence type="ECO:0000256" key="2">
    <source>
        <dbReference type="ARBA" id="ARBA00009810"/>
    </source>
</evidence>
<dbReference type="AlphaFoldDB" id="A0A1M5B173"/>
<comment type="subcellular location">
    <subcellularLocation>
        <location evidence="1 14">Cell outer membrane</location>
        <topology evidence="1 14">Multi-pass membrane protein</topology>
    </subcellularLocation>
</comment>
<name>A0A1M5B173_9BACT</name>
<evidence type="ECO:0000313" key="19">
    <source>
        <dbReference type="Proteomes" id="UP000184048"/>
    </source>
</evidence>
<evidence type="ECO:0000256" key="11">
    <source>
        <dbReference type="ARBA" id="ARBA00023136"/>
    </source>
</evidence>
<evidence type="ECO:0000256" key="10">
    <source>
        <dbReference type="ARBA" id="ARBA00023077"/>
    </source>
</evidence>
<dbReference type="Gene3D" id="2.40.170.20">
    <property type="entry name" value="TonB-dependent receptor, beta-barrel domain"/>
    <property type="match status" value="1"/>
</dbReference>
<dbReference type="PROSITE" id="PS52016">
    <property type="entry name" value="TONB_DEPENDENT_REC_3"/>
    <property type="match status" value="1"/>
</dbReference>
<dbReference type="GO" id="GO:0015891">
    <property type="term" value="P:siderophore transport"/>
    <property type="evidence" value="ECO:0007669"/>
    <property type="project" value="InterPro"/>
</dbReference>
<evidence type="ECO:0000259" key="17">
    <source>
        <dbReference type="Pfam" id="PF07715"/>
    </source>
</evidence>
<dbReference type="InterPro" id="IPR039426">
    <property type="entry name" value="TonB-dep_rcpt-like"/>
</dbReference>
<dbReference type="NCBIfam" id="TIGR01783">
    <property type="entry name" value="TonB-siderophor"/>
    <property type="match status" value="1"/>
</dbReference>
<keyword evidence="4 14" id="KW-1134">Transmembrane beta strand</keyword>
<keyword evidence="11 14" id="KW-0472">Membrane</keyword>
<keyword evidence="12" id="KW-0675">Receptor</keyword>
<keyword evidence="9" id="KW-0406">Ion transport</keyword>
<comment type="similarity">
    <text evidence="2 14 15">Belongs to the TonB-dependent receptor family.</text>
</comment>
<keyword evidence="8" id="KW-0408">Iron</keyword>
<evidence type="ECO:0000313" key="18">
    <source>
        <dbReference type="EMBL" id="SHF36067.1"/>
    </source>
</evidence>
<dbReference type="GO" id="GO:0038023">
    <property type="term" value="F:signaling receptor activity"/>
    <property type="evidence" value="ECO:0007669"/>
    <property type="project" value="InterPro"/>
</dbReference>
<feature type="domain" description="TonB-dependent receptor plug" evidence="17">
    <location>
        <begin position="145"/>
        <end position="243"/>
    </location>
</feature>
<dbReference type="Gene3D" id="2.60.40.1120">
    <property type="entry name" value="Carboxypeptidase-like, regulatory domain"/>
    <property type="match status" value="1"/>
</dbReference>
<dbReference type="STRING" id="1121884.SAMN02745131_02436"/>
<organism evidence="18 19">
    <name type="scientific">Flavisolibacter ginsengisoli DSM 18119</name>
    <dbReference type="NCBI Taxonomy" id="1121884"/>
    <lineage>
        <taxon>Bacteria</taxon>
        <taxon>Pseudomonadati</taxon>
        <taxon>Bacteroidota</taxon>
        <taxon>Chitinophagia</taxon>
        <taxon>Chitinophagales</taxon>
        <taxon>Chitinophagaceae</taxon>
        <taxon>Flavisolibacter</taxon>
    </lineage>
</organism>
<dbReference type="GO" id="GO:0009279">
    <property type="term" value="C:cell outer membrane"/>
    <property type="evidence" value="ECO:0007669"/>
    <property type="project" value="UniProtKB-SubCell"/>
</dbReference>
<dbReference type="InterPro" id="IPR036942">
    <property type="entry name" value="Beta-barrel_TonB_sf"/>
</dbReference>
<dbReference type="CDD" id="cd01347">
    <property type="entry name" value="ligand_gated_channel"/>
    <property type="match status" value="1"/>
</dbReference>
<feature type="domain" description="TonB-dependent receptor-like beta-barrel" evidence="16">
    <location>
        <begin position="318"/>
        <end position="791"/>
    </location>
</feature>
<evidence type="ECO:0000256" key="14">
    <source>
        <dbReference type="PROSITE-ProRule" id="PRU01360"/>
    </source>
</evidence>
<dbReference type="Pfam" id="PF07715">
    <property type="entry name" value="Plug"/>
    <property type="match status" value="1"/>
</dbReference>
<dbReference type="GO" id="GO:0015344">
    <property type="term" value="F:siderophore uptake transmembrane transporter activity"/>
    <property type="evidence" value="ECO:0007669"/>
    <property type="project" value="TreeGrafter"/>
</dbReference>
<dbReference type="InterPro" id="IPR010105">
    <property type="entry name" value="TonB_sidphr_rcpt"/>
</dbReference>
<dbReference type="Pfam" id="PF00593">
    <property type="entry name" value="TonB_dep_Rec_b-barrel"/>
    <property type="match status" value="1"/>
</dbReference>
<keyword evidence="13 14" id="KW-0998">Cell outer membrane</keyword>
<dbReference type="InterPro" id="IPR008969">
    <property type="entry name" value="CarboxyPept-like_regulatory"/>
</dbReference>
<keyword evidence="19" id="KW-1185">Reference proteome</keyword>
<evidence type="ECO:0000256" key="4">
    <source>
        <dbReference type="ARBA" id="ARBA00022452"/>
    </source>
</evidence>
<dbReference type="PANTHER" id="PTHR32552:SF68">
    <property type="entry name" value="FERRICHROME OUTER MEMBRANE TRANSPORTER_PHAGE RECEPTOR"/>
    <property type="match status" value="1"/>
</dbReference>
<evidence type="ECO:0000256" key="15">
    <source>
        <dbReference type="RuleBase" id="RU003357"/>
    </source>
</evidence>
<dbReference type="Gene3D" id="2.170.130.10">
    <property type="entry name" value="TonB-dependent receptor, plug domain"/>
    <property type="match status" value="1"/>
</dbReference>
<dbReference type="InterPro" id="IPR012910">
    <property type="entry name" value="Plug_dom"/>
</dbReference>
<evidence type="ECO:0000256" key="6">
    <source>
        <dbReference type="ARBA" id="ARBA00022692"/>
    </source>
</evidence>
<evidence type="ECO:0000256" key="8">
    <source>
        <dbReference type="ARBA" id="ARBA00023004"/>
    </source>
</evidence>
<evidence type="ECO:0000259" key="16">
    <source>
        <dbReference type="Pfam" id="PF00593"/>
    </source>
</evidence>
<proteinExistence type="inferred from homology"/>